<feature type="transmembrane region" description="Helical" evidence="2">
    <location>
        <begin position="287"/>
        <end position="309"/>
    </location>
</feature>
<evidence type="ECO:0000256" key="1">
    <source>
        <dbReference type="ARBA" id="ARBA00004141"/>
    </source>
</evidence>
<feature type="transmembrane region" description="Helical" evidence="2">
    <location>
        <begin position="418"/>
        <end position="443"/>
    </location>
</feature>
<proteinExistence type="predicted"/>
<evidence type="ECO:0000313" key="5">
    <source>
        <dbReference type="WBParaSite" id="GPLIN_000429000"/>
    </source>
</evidence>
<feature type="transmembrane region" description="Helical" evidence="2">
    <location>
        <begin position="37"/>
        <end position="59"/>
    </location>
</feature>
<dbReference type="Pfam" id="PF07690">
    <property type="entry name" value="MFS_1"/>
    <property type="match status" value="1"/>
</dbReference>
<feature type="transmembrane region" description="Helical" evidence="2">
    <location>
        <begin position="132"/>
        <end position="152"/>
    </location>
</feature>
<feature type="transmembrane region" description="Helical" evidence="2">
    <location>
        <begin position="224"/>
        <end position="243"/>
    </location>
</feature>
<dbReference type="SUPFAM" id="SSF103473">
    <property type="entry name" value="MFS general substrate transporter"/>
    <property type="match status" value="1"/>
</dbReference>
<reference evidence="4" key="2">
    <citation type="submission" date="2014-05" db="EMBL/GenBank/DDBJ databases">
        <title>The genome and life-stage specific transcriptomes of Globodera pallida elucidate key aspects of plant parasitism by a cyst nematode.</title>
        <authorList>
            <person name="Cotton J.A."/>
            <person name="Lilley C.J."/>
            <person name="Jones L.M."/>
            <person name="Kikuchi T."/>
            <person name="Reid A.J."/>
            <person name="Thorpe P."/>
            <person name="Tsai I.J."/>
            <person name="Beasley H."/>
            <person name="Blok V."/>
            <person name="Cock P.J.A."/>
            <person name="Van den Akker S.E."/>
            <person name="Holroyd N."/>
            <person name="Hunt M."/>
            <person name="Mantelin S."/>
            <person name="Naghra H."/>
            <person name="Pain A."/>
            <person name="Palomares-Rius J.E."/>
            <person name="Zarowiecki M."/>
            <person name="Berriman M."/>
            <person name="Jones J.T."/>
            <person name="Urwin P.E."/>
        </authorList>
    </citation>
    <scope>NUCLEOTIDE SEQUENCE [LARGE SCALE GENOMIC DNA]</scope>
    <source>
        <strain evidence="4">Lindley</strain>
    </source>
</reference>
<evidence type="ECO:0000259" key="3">
    <source>
        <dbReference type="PROSITE" id="PS50850"/>
    </source>
</evidence>
<feature type="transmembrane region" description="Helical" evidence="2">
    <location>
        <begin position="106"/>
        <end position="125"/>
    </location>
</feature>
<reference evidence="4" key="1">
    <citation type="submission" date="2013-12" db="EMBL/GenBank/DDBJ databases">
        <authorList>
            <person name="Aslett M."/>
        </authorList>
    </citation>
    <scope>NUCLEOTIDE SEQUENCE [LARGE SCALE GENOMIC DNA]</scope>
    <source>
        <strain evidence="4">Lindley</strain>
    </source>
</reference>
<feature type="transmembrane region" description="Helical" evidence="2">
    <location>
        <begin position="358"/>
        <end position="379"/>
    </location>
</feature>
<dbReference type="AlphaFoldDB" id="A0A183BUK4"/>
<accession>A0A183BUK4</accession>
<dbReference type="InterPro" id="IPR011701">
    <property type="entry name" value="MFS"/>
</dbReference>
<keyword evidence="2" id="KW-0472">Membrane</keyword>
<dbReference type="InterPro" id="IPR036259">
    <property type="entry name" value="MFS_trans_sf"/>
</dbReference>
<feature type="transmembrane region" description="Helical" evidence="2">
    <location>
        <begin position="192"/>
        <end position="212"/>
    </location>
</feature>
<dbReference type="InterPro" id="IPR020846">
    <property type="entry name" value="MFS_dom"/>
</dbReference>
<keyword evidence="4" id="KW-1185">Reference proteome</keyword>
<dbReference type="PROSITE" id="PS50850">
    <property type="entry name" value="MFS"/>
    <property type="match status" value="1"/>
</dbReference>
<dbReference type="Proteomes" id="UP000050741">
    <property type="component" value="Unassembled WGS sequence"/>
</dbReference>
<keyword evidence="2" id="KW-0812">Transmembrane</keyword>
<dbReference type="GO" id="GO:0016020">
    <property type="term" value="C:membrane"/>
    <property type="evidence" value="ECO:0007669"/>
    <property type="project" value="UniProtKB-SubCell"/>
</dbReference>
<sequence length="512" mass="57361">MADDDGETFQDELLHNNCVDAEEVSRQRKSSIFCGRFRYFILFLSWLCLTSISSNMLALNFTLICMGSSPTTNGTATAATDGRHSEPSLVHNPQRFIYSSQQKNQLMWAVAVGSMLGTFPFSWLYTHFGARFVLFGAGLASAVATALIPTAASISFHLFLALRFVQGISYSADFAAMGMICSRWASLKQNALFISVLTCYSPLSTTITNPVSGMICESRFGWPMVYYVHAFACTLLFLLWLCFYNDHPRTNRFVSDSELEKIHRDKSRAHIEMDKFVPYKEILRSRLIWVVWLNAFADLFSGVFLLMYIPTYLNYVLHYGIEKTGFLGALPSLSHIPLKFLFGYCSDKFKCLPERAKLILFNTIAVGVPAIAYLAIGFIPVDRPLWTVLTFTAILMLLSTAGGGFYKCGTLCSRQYSHFVVANIQFVKSLTLFVGPALMWLFVDDETDRDQWRNVFMLLAAMLILANVLFAMVATDQPASFTQIHAAGAKSKLANGEEEKAQNVMMIVASEI</sequence>
<feature type="transmembrane region" description="Helical" evidence="2">
    <location>
        <begin position="385"/>
        <end position="406"/>
    </location>
</feature>
<evidence type="ECO:0000256" key="2">
    <source>
        <dbReference type="SAM" id="Phobius"/>
    </source>
</evidence>
<feature type="transmembrane region" description="Helical" evidence="2">
    <location>
        <begin position="158"/>
        <end position="180"/>
    </location>
</feature>
<dbReference type="WBParaSite" id="GPLIN_000429000">
    <property type="protein sequence ID" value="GPLIN_000429000"/>
    <property type="gene ID" value="GPLIN_000429000"/>
</dbReference>
<protein>
    <submittedName>
        <fullName evidence="5">MFS domain-containing protein</fullName>
    </submittedName>
</protein>
<reference evidence="5" key="3">
    <citation type="submission" date="2016-06" db="UniProtKB">
        <authorList>
            <consortium name="WormBaseParasite"/>
        </authorList>
    </citation>
    <scope>IDENTIFICATION</scope>
</reference>
<dbReference type="PANTHER" id="PTHR45757">
    <property type="entry name" value="PROTEIN CBG23364-RELATED"/>
    <property type="match status" value="1"/>
</dbReference>
<feature type="transmembrane region" description="Helical" evidence="2">
    <location>
        <begin position="329"/>
        <end position="346"/>
    </location>
</feature>
<dbReference type="PANTHER" id="PTHR45757:SF17">
    <property type="entry name" value="MAJOR FACILITATOR SUPERFAMILY (MFS) PROFILE DOMAIN-CONTAINING PROTEIN"/>
    <property type="match status" value="1"/>
</dbReference>
<name>A0A183BUK4_GLOPA</name>
<comment type="subcellular location">
    <subcellularLocation>
        <location evidence="1">Membrane</location>
        <topology evidence="1">Multi-pass membrane protein</topology>
    </subcellularLocation>
</comment>
<dbReference type="GO" id="GO:0022857">
    <property type="term" value="F:transmembrane transporter activity"/>
    <property type="evidence" value="ECO:0007669"/>
    <property type="project" value="InterPro"/>
</dbReference>
<dbReference type="Gene3D" id="1.20.1250.20">
    <property type="entry name" value="MFS general substrate transporter like domains"/>
    <property type="match status" value="2"/>
</dbReference>
<evidence type="ECO:0000313" key="4">
    <source>
        <dbReference type="Proteomes" id="UP000050741"/>
    </source>
</evidence>
<feature type="domain" description="Major facilitator superfamily (MFS) profile" evidence="3">
    <location>
        <begin position="46"/>
        <end position="478"/>
    </location>
</feature>
<feature type="transmembrane region" description="Helical" evidence="2">
    <location>
        <begin position="455"/>
        <end position="474"/>
    </location>
</feature>
<organism evidence="4 5">
    <name type="scientific">Globodera pallida</name>
    <name type="common">Potato cyst nematode worm</name>
    <name type="synonym">Heterodera pallida</name>
    <dbReference type="NCBI Taxonomy" id="36090"/>
    <lineage>
        <taxon>Eukaryota</taxon>
        <taxon>Metazoa</taxon>
        <taxon>Ecdysozoa</taxon>
        <taxon>Nematoda</taxon>
        <taxon>Chromadorea</taxon>
        <taxon>Rhabditida</taxon>
        <taxon>Tylenchina</taxon>
        <taxon>Tylenchomorpha</taxon>
        <taxon>Tylenchoidea</taxon>
        <taxon>Heteroderidae</taxon>
        <taxon>Heteroderinae</taxon>
        <taxon>Globodera</taxon>
    </lineage>
</organism>
<keyword evidence="2" id="KW-1133">Transmembrane helix</keyword>